<dbReference type="HOGENOM" id="CLU_014689_7_0_7"/>
<evidence type="ECO:0000256" key="4">
    <source>
        <dbReference type="ARBA" id="ARBA00022691"/>
    </source>
</evidence>
<name>B8J588_ANAD2</name>
<dbReference type="Gene3D" id="3.40.50.150">
    <property type="entry name" value="Vaccinia Virus protein VP39"/>
    <property type="match status" value="1"/>
</dbReference>
<dbReference type="SUPFAM" id="SSF50249">
    <property type="entry name" value="Nucleic acid-binding proteins"/>
    <property type="match status" value="1"/>
</dbReference>
<evidence type="ECO:0000256" key="2">
    <source>
        <dbReference type="ARBA" id="ARBA00022603"/>
    </source>
</evidence>
<dbReference type="PROSITE" id="PS51687">
    <property type="entry name" value="SAM_MT_RNA_M5U"/>
    <property type="match status" value="1"/>
</dbReference>
<feature type="region of interest" description="Disordered" evidence="7">
    <location>
        <begin position="243"/>
        <end position="268"/>
    </location>
</feature>
<keyword evidence="1" id="KW-0004">4Fe-4S</keyword>
<keyword evidence="2 5" id="KW-0489">Methyltransferase</keyword>
<sequence>MRIPLTIEALAPGGEGVGRHGELTAFVPWTAPGDRVLADVPPPRPGAATAHGALVELTAPGEARVAAPCRHFGPGPSPDAACGGCEWLHVAYPAQLAAKERSLHEALRRIGKLEPGSYPARPIVPSPSPLRYRARAKFHHDRAAGRLVFFRRRSHEPVRLRECHLLSPGLDALREAVGPALAAARLSPREVALEWSDAAGRGAAWLLLPEVTAPVRARAEALLRDVPSLQGLVLQAEGGQPVTAGDPVLRHARAPGRPEAGTQRSRPDVFQQANRGANARLVETALELLAPAGEDVLELHCGAGNFTGPLSEQARSVSAVEVQGPALDLARADLGGRNVRFFAGDALALARAFGREAGPGARRFGAALLDPPREGARGIGPALRDLGVPRAVYVSCDPATFARDLRACVEAGYRVAAVVPVDMFPQTHHVEGVALLER</sequence>
<feature type="binding site" evidence="5">
    <location>
        <position position="272"/>
    </location>
    <ligand>
        <name>S-adenosyl-L-methionine</name>
        <dbReference type="ChEBI" id="CHEBI:59789"/>
    </ligand>
</feature>
<feature type="active site" evidence="6">
    <location>
        <position position="396"/>
    </location>
</feature>
<evidence type="ECO:0000256" key="5">
    <source>
        <dbReference type="PROSITE-ProRule" id="PRU01024"/>
    </source>
</evidence>
<comment type="caution">
    <text evidence="5">Lacks conserved residue(s) required for the propagation of feature annotation.</text>
</comment>
<dbReference type="PROSITE" id="PS01230">
    <property type="entry name" value="TRMA_1"/>
    <property type="match status" value="1"/>
</dbReference>
<keyword evidence="4 5" id="KW-0949">S-adenosyl-L-methionine</keyword>
<evidence type="ECO:0000256" key="1">
    <source>
        <dbReference type="ARBA" id="ARBA00022485"/>
    </source>
</evidence>
<dbReference type="EMBL" id="CP001359">
    <property type="protein sequence ID" value="ACL64943.1"/>
    <property type="molecule type" value="Genomic_DNA"/>
</dbReference>
<keyword evidence="9" id="KW-1185">Reference proteome</keyword>
<dbReference type="PANTHER" id="PTHR11061">
    <property type="entry name" value="RNA M5U METHYLTRANSFERASE"/>
    <property type="match status" value="1"/>
</dbReference>
<reference evidence="8" key="1">
    <citation type="submission" date="2009-01" db="EMBL/GenBank/DDBJ databases">
        <title>Complete sequence of Anaeromyxobacter dehalogenans 2CP-1.</title>
        <authorList>
            <consortium name="US DOE Joint Genome Institute"/>
            <person name="Lucas S."/>
            <person name="Copeland A."/>
            <person name="Lapidus A."/>
            <person name="Glavina del Rio T."/>
            <person name="Dalin E."/>
            <person name="Tice H."/>
            <person name="Bruce D."/>
            <person name="Goodwin L."/>
            <person name="Pitluck S."/>
            <person name="Saunders E."/>
            <person name="Brettin T."/>
            <person name="Detter J.C."/>
            <person name="Han C."/>
            <person name="Larimer F."/>
            <person name="Land M."/>
            <person name="Hauser L."/>
            <person name="Kyrpides N."/>
            <person name="Ovchinnikova G."/>
            <person name="Beliaev A.S."/>
            <person name="Richardson P."/>
        </authorList>
    </citation>
    <scope>NUCLEOTIDE SEQUENCE</scope>
    <source>
        <strain evidence="8">2CP-1</strain>
    </source>
</reference>
<dbReference type="GO" id="GO:0070475">
    <property type="term" value="P:rRNA base methylation"/>
    <property type="evidence" value="ECO:0007669"/>
    <property type="project" value="TreeGrafter"/>
</dbReference>
<evidence type="ECO:0000256" key="3">
    <source>
        <dbReference type="ARBA" id="ARBA00022679"/>
    </source>
</evidence>
<dbReference type="SUPFAM" id="SSF53335">
    <property type="entry name" value="S-adenosyl-L-methionine-dependent methyltransferases"/>
    <property type="match status" value="1"/>
</dbReference>
<dbReference type="InterPro" id="IPR030390">
    <property type="entry name" value="MeTrfase_TrmA_AS"/>
</dbReference>
<protein>
    <submittedName>
        <fullName evidence="8">(Uracil-5)-methyltransferase</fullName>
    </submittedName>
</protein>
<dbReference type="KEGG" id="acp:A2cp1_1599"/>
<dbReference type="PROSITE" id="PS01231">
    <property type="entry name" value="TRMA_2"/>
    <property type="match status" value="1"/>
</dbReference>
<keyword evidence="1" id="KW-0408">Iron</keyword>
<comment type="similarity">
    <text evidence="5">Belongs to the class I-like SAM-binding methyltransferase superfamily. RNA M5U methyltransferase family.</text>
</comment>
<feature type="active site" description="Nucleophile" evidence="5">
    <location>
        <position position="396"/>
    </location>
</feature>
<evidence type="ECO:0000256" key="7">
    <source>
        <dbReference type="SAM" id="MobiDB-lite"/>
    </source>
</evidence>
<feature type="binding site" evidence="5">
    <location>
        <position position="370"/>
    </location>
    <ligand>
        <name>S-adenosyl-L-methionine</name>
        <dbReference type="ChEBI" id="CHEBI:59789"/>
    </ligand>
</feature>
<keyword evidence="3 5" id="KW-0808">Transferase</keyword>
<dbReference type="Pfam" id="PF05958">
    <property type="entry name" value="tRNA_U5-meth_tr"/>
    <property type="match status" value="1"/>
</dbReference>
<dbReference type="InterPro" id="IPR012340">
    <property type="entry name" value="NA-bd_OB-fold"/>
</dbReference>
<dbReference type="InterPro" id="IPR029063">
    <property type="entry name" value="SAM-dependent_MTases_sf"/>
</dbReference>
<dbReference type="RefSeq" id="WP_012632873.1">
    <property type="nucleotide sequence ID" value="NC_011891.1"/>
</dbReference>
<keyword evidence="1" id="KW-0479">Metal-binding</keyword>
<proteinExistence type="inferred from homology"/>
<accession>B8J588</accession>
<dbReference type="AlphaFoldDB" id="B8J588"/>
<gene>
    <name evidence="8" type="ordered locus">A2cp1_1599</name>
</gene>
<dbReference type="InterPro" id="IPR030391">
    <property type="entry name" value="MeTrfase_TrmA_CS"/>
</dbReference>
<organism evidence="8 9">
    <name type="scientific">Anaeromyxobacter dehalogenans (strain ATCC BAA-258 / DSM 21875 / 2CP-1)</name>
    <dbReference type="NCBI Taxonomy" id="455488"/>
    <lineage>
        <taxon>Bacteria</taxon>
        <taxon>Pseudomonadati</taxon>
        <taxon>Myxococcota</taxon>
        <taxon>Myxococcia</taxon>
        <taxon>Myxococcales</taxon>
        <taxon>Cystobacterineae</taxon>
        <taxon>Anaeromyxobacteraceae</taxon>
        <taxon>Anaeromyxobacter</taxon>
    </lineage>
</organism>
<dbReference type="Gene3D" id="2.40.50.140">
    <property type="entry name" value="Nucleic acid-binding proteins"/>
    <property type="match status" value="1"/>
</dbReference>
<evidence type="ECO:0000313" key="8">
    <source>
        <dbReference type="EMBL" id="ACL64943.1"/>
    </source>
</evidence>
<keyword evidence="1" id="KW-0411">Iron-sulfur</keyword>
<dbReference type="InterPro" id="IPR010280">
    <property type="entry name" value="U5_MeTrfase_fam"/>
</dbReference>
<dbReference type="Gene3D" id="2.40.50.1070">
    <property type="match status" value="1"/>
</dbReference>
<evidence type="ECO:0000313" key="9">
    <source>
        <dbReference type="Proteomes" id="UP000007089"/>
    </source>
</evidence>
<evidence type="ECO:0000256" key="6">
    <source>
        <dbReference type="PROSITE-ProRule" id="PRU10015"/>
    </source>
</evidence>
<feature type="binding site" evidence="5">
    <location>
        <position position="321"/>
    </location>
    <ligand>
        <name>S-adenosyl-L-methionine</name>
        <dbReference type="ChEBI" id="CHEBI:59789"/>
    </ligand>
</feature>
<dbReference type="Proteomes" id="UP000007089">
    <property type="component" value="Chromosome"/>
</dbReference>
<dbReference type="GO" id="GO:0070041">
    <property type="term" value="F:rRNA (uridine-C5-)-methyltransferase activity"/>
    <property type="evidence" value="ECO:0007669"/>
    <property type="project" value="TreeGrafter"/>
</dbReference>
<dbReference type="PANTHER" id="PTHR11061:SF49">
    <property type="entry name" value="23S RRNA (URACIL(1939)-C(5))-METHYLTRANSFERASE RLMD"/>
    <property type="match status" value="1"/>
</dbReference>